<keyword evidence="12 17" id="KW-0413">Isomerase</keyword>
<dbReference type="InterPro" id="IPR045857">
    <property type="entry name" value="O16G_dom_2"/>
</dbReference>
<evidence type="ECO:0000256" key="15">
    <source>
        <dbReference type="ARBA" id="ARBA00049067"/>
    </source>
</evidence>
<dbReference type="PANTHER" id="PTHR10357:SF219">
    <property type="entry name" value="MALTOSE ALPHA-D-GLUCOSYLTRANSFERASE"/>
    <property type="match status" value="1"/>
</dbReference>
<keyword evidence="9" id="KW-0547">Nucleotide-binding</keyword>
<dbReference type="Gene3D" id="2.60.40.1180">
    <property type="entry name" value="Golgi alpha-mannosidase II"/>
    <property type="match status" value="1"/>
</dbReference>
<comment type="catalytic activity">
    <reaction evidence="1">
        <text>D-maltose = alpha,alpha-trehalose</text>
        <dbReference type="Rhea" id="RHEA:15145"/>
        <dbReference type="ChEBI" id="CHEBI:16551"/>
        <dbReference type="ChEBI" id="CHEBI:17306"/>
        <dbReference type="EC" id="5.4.99.16"/>
    </reaction>
</comment>
<dbReference type="EMBL" id="DTKL01000078">
    <property type="protein sequence ID" value="HGY95510.1"/>
    <property type="molecule type" value="Genomic_DNA"/>
</dbReference>
<protein>
    <recommendedName>
        <fullName evidence="6">Maltokinase</fullName>
        <ecNumber evidence="4">2.7.1.175</ecNumber>
        <ecNumber evidence="5">5.4.99.16</ecNumber>
    </recommendedName>
    <alternativeName>
        <fullName evidence="14">Maltose alpha-D-glucosyltransferase</fullName>
    </alternativeName>
    <alternativeName>
        <fullName evidence="13">Maltose-1-phosphate synthase</fullName>
    </alternativeName>
</protein>
<proteinExistence type="inferred from homology"/>
<dbReference type="GO" id="GO:0047471">
    <property type="term" value="F:maltose alpha-D-glucosyltransferase activity"/>
    <property type="evidence" value="ECO:0007669"/>
    <property type="project" value="UniProtKB-EC"/>
</dbReference>
<gene>
    <name evidence="17" type="primary">treS</name>
    <name evidence="17" type="ORF">ENW50_12625</name>
</gene>
<dbReference type="InterPro" id="IPR017853">
    <property type="entry name" value="GH"/>
</dbReference>
<dbReference type="InterPro" id="IPR040999">
    <property type="entry name" value="Mak_N_cap"/>
</dbReference>
<evidence type="ECO:0000256" key="6">
    <source>
        <dbReference type="ARBA" id="ARBA00013882"/>
    </source>
</evidence>
<dbReference type="Gene3D" id="3.20.20.80">
    <property type="entry name" value="Glycosidases"/>
    <property type="match status" value="1"/>
</dbReference>
<comment type="similarity">
    <text evidence="3">Belongs to the aminoglycoside phosphotransferase family.</text>
</comment>
<sequence length="1103" mass="124587">MFVRKPGSASDPLWYKDALIYELHVRAFYDSNNDGIGDFPGLIEKLDYLQDLGVTCLWLLPFFPSPLRDDGYDISDYTSVNPSYGTIEDFQRFLNAAHERGLQVMIELVINHTSDQHPWFQRARQAPAGSPERDFYVWSDSDQKYKDARIIFTDTEKSNWTWDPVAQQYYWHRFFSHQPDLNFDNPAVLEEVIRVMRFWLDMGVDGLRLDAIPYLIERDGTNCENLAETHALIKAIRKAMDDGYLGRMILAEANQWPEDVRPYFGDGDECHMAFHFPLMPRIYMALRQEDRLPITDIIAQTPAIPESCQWGIFLRNHDELTLEMVSEDERDYMYLAYSADPRMRINIGIRRRLAPLLDNNRRRIELLNSLLFSFPGTPILYYGDEIGMGDNIYLGDRNGVRTPMQWTGDRNAGFSRATPAKLFSPVIMDPVWGYEAINVEAQQSDASSLLNWMRNMIALRKLFQVFGRGSMKFLEPENRKVLAYVREYDGERVLCVANLSRFAQPVALDLSEYAGMIPVEMLGYVEFPAIGKQVYPLTLGPYGFLWLELQAGEEPVEVPSPGATDELLHVKSETDWQSVLEGRGRETLERLLPEYVQRQRWFGGKSRPIATVKVTDWALLDGGHLALVWIEVHFAEGEPDTYLAPMAMAFGEECKAVVEHHGQAVLTKIFSTRGAGVLYDGMMRDESAQALLRLMAGGGEVATQHGTVRGTASSLFAELRGSDAALGVRRGSAEQSNTSVIFGDRLILKLFRRQQTGLNPDMEIGRFLTERTEFRNIAPFAGALELVSRDGGEGSTLAMMQGLVQNEGDGWSWMLEELDRYFESAVAAPFPEVKLPGTGALREKLNGIPAAAREHAGLSIEGASTLGRRTAEMHLSLAVDRRDADFAPVRMEADDLASLRAALQADAARAFDALKANLARLPDDAVETAGLVLSRRTQLLERFQRLTALQDAGAKTRVHGDYHLGQVLRAKGDFVILDFEGEPARSLAERRTKQSPLKDVAGMVRSFSYAAFSAMTHFSSRRPADTERLEPWARLWETAVTAEFLRAYRKTMGKSTIVPRTAEAFEVLLQIFTLDKALYELVYELNHRPGWVRAPLNGILYLP</sequence>
<accession>A0A7V4XUU1</accession>
<evidence type="ECO:0000256" key="1">
    <source>
        <dbReference type="ARBA" id="ARBA00001595"/>
    </source>
</evidence>
<keyword evidence="11" id="KW-0067">ATP-binding</keyword>
<dbReference type="SUPFAM" id="SSF51011">
    <property type="entry name" value="Glycosyl hydrolase domain"/>
    <property type="match status" value="1"/>
</dbReference>
<dbReference type="InterPro" id="IPR006047">
    <property type="entry name" value="GH13_cat_dom"/>
</dbReference>
<dbReference type="PANTHER" id="PTHR10357">
    <property type="entry name" value="ALPHA-AMYLASE FAMILY MEMBER"/>
    <property type="match status" value="1"/>
</dbReference>
<dbReference type="InterPro" id="IPR032091">
    <property type="entry name" value="Malt_amylase-like_C"/>
</dbReference>
<dbReference type="InterPro" id="IPR013780">
    <property type="entry name" value="Glyco_hydro_b"/>
</dbReference>
<dbReference type="InterPro" id="IPR011009">
    <property type="entry name" value="Kinase-like_dom_sf"/>
</dbReference>
<evidence type="ECO:0000256" key="8">
    <source>
        <dbReference type="ARBA" id="ARBA00022723"/>
    </source>
</evidence>
<evidence type="ECO:0000256" key="11">
    <source>
        <dbReference type="ARBA" id="ARBA00022840"/>
    </source>
</evidence>
<evidence type="ECO:0000259" key="16">
    <source>
        <dbReference type="SMART" id="SM00642"/>
    </source>
</evidence>
<keyword evidence="7 17" id="KW-0808">Transferase</keyword>
<dbReference type="CDD" id="cd11334">
    <property type="entry name" value="AmyAc_TreS"/>
    <property type="match status" value="1"/>
</dbReference>
<feature type="domain" description="Glycosyl hydrolase family 13 catalytic" evidence="16">
    <location>
        <begin position="22"/>
        <end position="416"/>
    </location>
</feature>
<dbReference type="NCBIfam" id="TIGR02456">
    <property type="entry name" value="treS_nterm"/>
    <property type="match status" value="1"/>
</dbReference>
<comment type="caution">
    <text evidence="17">The sequence shown here is derived from an EMBL/GenBank/DDBJ whole genome shotgun (WGS) entry which is preliminary data.</text>
</comment>
<keyword evidence="10" id="KW-0106">Calcium</keyword>
<evidence type="ECO:0000256" key="9">
    <source>
        <dbReference type="ARBA" id="ARBA00022741"/>
    </source>
</evidence>
<dbReference type="GO" id="GO:0046872">
    <property type="term" value="F:metal ion binding"/>
    <property type="evidence" value="ECO:0007669"/>
    <property type="project" value="UniProtKB-KW"/>
</dbReference>
<evidence type="ECO:0000256" key="12">
    <source>
        <dbReference type="ARBA" id="ARBA00023235"/>
    </source>
</evidence>
<keyword evidence="8" id="KW-0479">Metal-binding</keyword>
<dbReference type="Gene3D" id="3.90.400.10">
    <property type="entry name" value="Oligo-1,6-glucosidase, Domain 2"/>
    <property type="match status" value="1"/>
</dbReference>
<comment type="similarity">
    <text evidence="2">Belongs to the glycosyl hydrolase 13 family. TreS subfamily.</text>
</comment>
<evidence type="ECO:0000256" key="7">
    <source>
        <dbReference type="ARBA" id="ARBA00022679"/>
    </source>
</evidence>
<reference evidence="17" key="1">
    <citation type="journal article" date="2020" name="mSystems">
        <title>Genome- and Community-Level Interaction Insights into Carbon Utilization and Element Cycling Functions of Hydrothermarchaeota in Hydrothermal Sediment.</title>
        <authorList>
            <person name="Zhou Z."/>
            <person name="Liu Y."/>
            <person name="Xu W."/>
            <person name="Pan J."/>
            <person name="Luo Z.H."/>
            <person name="Li M."/>
        </authorList>
    </citation>
    <scope>NUCLEOTIDE SEQUENCE [LARGE SCALE GENOMIC DNA]</scope>
    <source>
        <strain evidence="17">SpSt-855</strain>
    </source>
</reference>
<evidence type="ECO:0000313" key="17">
    <source>
        <dbReference type="EMBL" id="HGY95510.1"/>
    </source>
</evidence>
<dbReference type="InterPro" id="IPR012810">
    <property type="entry name" value="TreS/a-amylase_N"/>
</dbReference>
<organism evidence="17">
    <name type="scientific">Acidobacterium capsulatum</name>
    <dbReference type="NCBI Taxonomy" id="33075"/>
    <lineage>
        <taxon>Bacteria</taxon>
        <taxon>Pseudomonadati</taxon>
        <taxon>Acidobacteriota</taxon>
        <taxon>Terriglobia</taxon>
        <taxon>Terriglobales</taxon>
        <taxon>Acidobacteriaceae</taxon>
        <taxon>Acidobacterium</taxon>
    </lineage>
</organism>
<dbReference type="EC" id="2.7.1.175" evidence="4"/>
<evidence type="ECO:0000256" key="13">
    <source>
        <dbReference type="ARBA" id="ARBA00031251"/>
    </source>
</evidence>
<evidence type="ECO:0000256" key="2">
    <source>
        <dbReference type="ARBA" id="ARBA00005496"/>
    </source>
</evidence>
<dbReference type="EC" id="5.4.99.16" evidence="5"/>
<evidence type="ECO:0000256" key="5">
    <source>
        <dbReference type="ARBA" id="ARBA00012619"/>
    </source>
</evidence>
<dbReference type="SMART" id="SM00642">
    <property type="entry name" value="Aamy"/>
    <property type="match status" value="1"/>
</dbReference>
<dbReference type="Pfam" id="PF00128">
    <property type="entry name" value="Alpha-amylase"/>
    <property type="match status" value="2"/>
</dbReference>
<dbReference type="GO" id="GO:0005524">
    <property type="term" value="F:ATP binding"/>
    <property type="evidence" value="ECO:0007669"/>
    <property type="project" value="UniProtKB-KW"/>
</dbReference>
<dbReference type="GO" id="GO:0005975">
    <property type="term" value="P:carbohydrate metabolic process"/>
    <property type="evidence" value="ECO:0007669"/>
    <property type="project" value="InterPro"/>
</dbReference>
<dbReference type="SUPFAM" id="SSF51445">
    <property type="entry name" value="(Trans)glycosidases"/>
    <property type="match status" value="1"/>
</dbReference>
<dbReference type="Pfam" id="PF18085">
    <property type="entry name" value="Mak_N_cap"/>
    <property type="match status" value="1"/>
</dbReference>
<evidence type="ECO:0000256" key="4">
    <source>
        <dbReference type="ARBA" id="ARBA00011962"/>
    </source>
</evidence>
<dbReference type="NCBIfam" id="TIGR02457">
    <property type="entry name" value="TreS_Cterm"/>
    <property type="match status" value="1"/>
</dbReference>
<comment type="catalytic activity">
    <reaction evidence="15">
        <text>D-maltose + ATP = alpha-maltose 1-phosphate + ADP + H(+)</text>
        <dbReference type="Rhea" id="RHEA:31915"/>
        <dbReference type="ChEBI" id="CHEBI:15378"/>
        <dbReference type="ChEBI" id="CHEBI:17306"/>
        <dbReference type="ChEBI" id="CHEBI:30616"/>
        <dbReference type="ChEBI" id="CHEBI:63576"/>
        <dbReference type="ChEBI" id="CHEBI:456216"/>
        <dbReference type="EC" id="2.7.1.175"/>
    </reaction>
</comment>
<name>A0A7V4XUU1_9BACT</name>
<dbReference type="SUPFAM" id="SSF56112">
    <property type="entry name" value="Protein kinase-like (PK-like)"/>
    <property type="match status" value="1"/>
</dbReference>
<evidence type="ECO:0000256" key="10">
    <source>
        <dbReference type="ARBA" id="ARBA00022837"/>
    </source>
</evidence>
<evidence type="ECO:0000256" key="3">
    <source>
        <dbReference type="ARBA" id="ARBA00006219"/>
    </source>
</evidence>
<dbReference type="Pfam" id="PF16657">
    <property type="entry name" value="Malt_amylase_C"/>
    <property type="match status" value="1"/>
</dbReference>
<evidence type="ECO:0000256" key="14">
    <source>
        <dbReference type="ARBA" id="ARBA00031378"/>
    </source>
</evidence>
<dbReference type="FunFam" id="3.20.20.80:FF:000055">
    <property type="entry name" value="Trehalose synthase"/>
    <property type="match status" value="1"/>
</dbReference>
<dbReference type="AlphaFoldDB" id="A0A7V4XUU1"/>
<dbReference type="Gene3D" id="3.90.1200.10">
    <property type="match status" value="1"/>
</dbReference>
<dbReference type="GO" id="GO:0016740">
    <property type="term" value="F:transferase activity"/>
    <property type="evidence" value="ECO:0007669"/>
    <property type="project" value="UniProtKB-KW"/>
</dbReference>
<dbReference type="InterPro" id="IPR012811">
    <property type="entry name" value="TreS_maltokin_C_dom"/>
</dbReference>